<keyword evidence="5" id="KW-1185">Reference proteome</keyword>
<dbReference type="Gene3D" id="2.60.120.200">
    <property type="match status" value="2"/>
</dbReference>
<feature type="domain" description="Galectin" evidence="4">
    <location>
        <begin position="181"/>
        <end position="311"/>
    </location>
</feature>
<dbReference type="Pfam" id="PF00337">
    <property type="entry name" value="Gal-bind_lectin"/>
    <property type="match status" value="2"/>
</dbReference>
<dbReference type="SMART" id="SM00276">
    <property type="entry name" value="GLECT"/>
    <property type="match status" value="2"/>
</dbReference>
<sequence length="311" mass="36374">MQQEPPSILPYMNGPIIRMKPDVPYIEEIPDWIKNGTITLQGQAETGQNGFSINLSTEPCFEPLPDTALHINVRSQNKIIVFNYYKSGKWGTEERVHDKFLLRQDFSFELTIMIAKSEFMIFFHNVYHLSLPHRMDYNSAKFLVIRGSVQMQQVRIDGSTLVPPDTFKSAFPPIFNPKIPFISKILGGLNRQRIITFSGYPSKFNPRRFTVNFNTDRDIAFHFDVRLSPDYNVVRNSYIKKCWGEEETYKPSFPFRPGIGFDLMFTIERYCYRVAVNSQHFITFEHRIKDIETVNQLQITGDVHLNVMQFY</sequence>
<dbReference type="PANTHER" id="PTHR11346">
    <property type="entry name" value="GALECTIN"/>
    <property type="match status" value="1"/>
</dbReference>
<organism evidence="5 6">
    <name type="scientific">Octopus sinensis</name>
    <name type="common">East Asian common octopus</name>
    <dbReference type="NCBI Taxonomy" id="2607531"/>
    <lineage>
        <taxon>Eukaryota</taxon>
        <taxon>Metazoa</taxon>
        <taxon>Spiralia</taxon>
        <taxon>Lophotrochozoa</taxon>
        <taxon>Mollusca</taxon>
        <taxon>Cephalopoda</taxon>
        <taxon>Coleoidea</taxon>
        <taxon>Octopodiformes</taxon>
        <taxon>Octopoda</taxon>
        <taxon>Incirrata</taxon>
        <taxon>Octopodidae</taxon>
        <taxon>Octopus</taxon>
    </lineage>
</organism>
<name>A0A6P7SX47_9MOLL</name>
<reference evidence="6" key="1">
    <citation type="submission" date="2025-08" db="UniProtKB">
        <authorList>
            <consortium name="RefSeq"/>
        </authorList>
    </citation>
    <scope>IDENTIFICATION</scope>
</reference>
<dbReference type="RefSeq" id="XP_029642873.1">
    <property type="nucleotide sequence ID" value="XM_029787013.2"/>
</dbReference>
<evidence type="ECO:0000313" key="6">
    <source>
        <dbReference type="RefSeq" id="XP_029642873.1"/>
    </source>
</evidence>
<dbReference type="FunFam" id="2.60.120.200:FF:000124">
    <property type="entry name" value="Galectin-4"/>
    <property type="match status" value="1"/>
</dbReference>
<evidence type="ECO:0000259" key="4">
    <source>
        <dbReference type="PROSITE" id="PS51304"/>
    </source>
</evidence>
<dbReference type="InterPro" id="IPR013320">
    <property type="entry name" value="ConA-like_dom_sf"/>
</dbReference>
<proteinExistence type="predicted"/>
<dbReference type="InterPro" id="IPR044156">
    <property type="entry name" value="Galectin-like"/>
</dbReference>
<dbReference type="Proteomes" id="UP000515154">
    <property type="component" value="Linkage group LG11"/>
</dbReference>
<dbReference type="PANTHER" id="PTHR11346:SF147">
    <property type="entry name" value="GALECTIN"/>
    <property type="match status" value="1"/>
</dbReference>
<keyword evidence="1 3" id="KW-0430">Lectin</keyword>
<dbReference type="SMART" id="SM00908">
    <property type="entry name" value="Gal-bind_lectin"/>
    <property type="match status" value="2"/>
</dbReference>
<dbReference type="GO" id="GO:0016936">
    <property type="term" value="F:galactoside binding"/>
    <property type="evidence" value="ECO:0007669"/>
    <property type="project" value="TreeGrafter"/>
</dbReference>
<dbReference type="KEGG" id="osn:115217348"/>
<dbReference type="CDD" id="cd00070">
    <property type="entry name" value="GLECT"/>
    <property type="match status" value="2"/>
</dbReference>
<evidence type="ECO:0000256" key="3">
    <source>
        <dbReference type="RuleBase" id="RU102079"/>
    </source>
</evidence>
<evidence type="ECO:0000256" key="1">
    <source>
        <dbReference type="ARBA" id="ARBA00022734"/>
    </source>
</evidence>
<feature type="domain" description="Galectin" evidence="4">
    <location>
        <begin position="24"/>
        <end position="157"/>
    </location>
</feature>
<dbReference type="PROSITE" id="PS51304">
    <property type="entry name" value="GALECTIN"/>
    <property type="match status" value="2"/>
</dbReference>
<dbReference type="InterPro" id="IPR001079">
    <property type="entry name" value="Galectin_CRD"/>
</dbReference>
<dbReference type="SUPFAM" id="SSF49899">
    <property type="entry name" value="Concanavalin A-like lectins/glucanases"/>
    <property type="match status" value="2"/>
</dbReference>
<dbReference type="GO" id="GO:0030246">
    <property type="term" value="F:carbohydrate binding"/>
    <property type="evidence" value="ECO:0007669"/>
    <property type="project" value="UniProtKB-UniRule"/>
</dbReference>
<evidence type="ECO:0000313" key="5">
    <source>
        <dbReference type="Proteomes" id="UP000515154"/>
    </source>
</evidence>
<protein>
    <recommendedName>
        <fullName evidence="3">Galectin</fullName>
    </recommendedName>
</protein>
<dbReference type="AlphaFoldDB" id="A0A6P7SX47"/>
<accession>A0A6P7SX47</accession>
<gene>
    <name evidence="6" type="primary">LOC115217348</name>
</gene>
<keyword evidence="2" id="KW-0677">Repeat</keyword>
<evidence type="ECO:0000256" key="2">
    <source>
        <dbReference type="ARBA" id="ARBA00022737"/>
    </source>
</evidence>